<dbReference type="Proteomes" id="UP000498740">
    <property type="component" value="Unassembled WGS sequence"/>
</dbReference>
<feature type="transmembrane region" description="Helical" evidence="1">
    <location>
        <begin position="26"/>
        <end position="45"/>
    </location>
</feature>
<name>A0A7J0CNS8_STRMI</name>
<keyword evidence="1" id="KW-1133">Transmembrane helix</keyword>
<gene>
    <name evidence="2" type="ORF">Smic_25040</name>
</gene>
<reference evidence="2 3" key="1">
    <citation type="submission" date="2020-05" db="EMBL/GenBank/DDBJ databases">
        <title>Whole genome shotgun sequence of Streptomyces microflavus NBRC 13062.</title>
        <authorList>
            <person name="Komaki H."/>
            <person name="Tamura T."/>
        </authorList>
    </citation>
    <scope>NUCLEOTIDE SEQUENCE [LARGE SCALE GENOMIC DNA]</scope>
    <source>
        <strain evidence="2 3">NBRC 13062</strain>
    </source>
</reference>
<keyword evidence="1" id="KW-0472">Membrane</keyword>
<evidence type="ECO:0000313" key="3">
    <source>
        <dbReference type="Proteomes" id="UP000498740"/>
    </source>
</evidence>
<evidence type="ECO:0000256" key="1">
    <source>
        <dbReference type="SAM" id="Phobius"/>
    </source>
</evidence>
<evidence type="ECO:0000313" key="2">
    <source>
        <dbReference type="EMBL" id="GFN03948.1"/>
    </source>
</evidence>
<dbReference type="EMBL" id="BLWD01000001">
    <property type="protein sequence ID" value="GFN03948.1"/>
    <property type="molecule type" value="Genomic_DNA"/>
</dbReference>
<protein>
    <submittedName>
        <fullName evidence="2">Uncharacterized protein</fullName>
    </submittedName>
</protein>
<organism evidence="2 3">
    <name type="scientific">Streptomyces microflavus</name>
    <name type="common">Streptomyces lipmanii</name>
    <dbReference type="NCBI Taxonomy" id="1919"/>
    <lineage>
        <taxon>Bacteria</taxon>
        <taxon>Bacillati</taxon>
        <taxon>Actinomycetota</taxon>
        <taxon>Actinomycetes</taxon>
        <taxon>Kitasatosporales</taxon>
        <taxon>Streptomycetaceae</taxon>
        <taxon>Streptomyces</taxon>
    </lineage>
</organism>
<dbReference type="AlphaFoldDB" id="A0A7J0CNS8"/>
<keyword evidence="1" id="KW-0812">Transmembrane</keyword>
<accession>A0A7J0CNS8</accession>
<sequence>MVTAGVIAAATGMVTNVVTNNPSGPWWAALAALVLFGVLPQIYLYRGTSPQNRPPVVNAAGTGAVAVGGSSYERISTKVVGVAIAEDETAGQGVSATGAGAVAVGEAAIGTIETDVAHGSGGAS</sequence>
<comment type="caution">
    <text evidence="2">The sequence shown here is derived from an EMBL/GenBank/DDBJ whole genome shotgun (WGS) entry which is preliminary data.</text>
</comment>
<proteinExistence type="predicted"/>